<dbReference type="CDD" id="cd16393">
    <property type="entry name" value="SPO0J_N"/>
    <property type="match status" value="1"/>
</dbReference>
<dbReference type="AlphaFoldDB" id="A0A2T0AS73"/>
<name>A0A2T0AS73_9FIRM</name>
<gene>
    <name evidence="7" type="primary">spo0C</name>
    <name evidence="7" type="ORF">MOHU_13410</name>
</gene>
<dbReference type="FunFam" id="3.90.1530.30:FF:000001">
    <property type="entry name" value="Chromosome partitioning protein ParB"/>
    <property type="match status" value="1"/>
</dbReference>
<sequence>MAKRGLGRGLEALLPAQKASGGEVEGIQMLLVEKIKPGRHQPRREFDLEKLEELARSIKSHGVIQPIIVKPVGGGSYEVIAGERRLRACKLAGITEIPAIIKELDARETAEIALIENLQREDLNPMEEAAAYQALISEHGLTQEEIAARVGKSRPVIANALRLLNLPQKVQEMVRSGIISPGHARIILSLKDEEQQIALAEKIAATGIAVREAEALAKKMQEQPEIQKLKKEDTKAQWEVKQLEDRLQSILSTKVKLKHTKDKGKIEIYYFGNEELERIITVLTGENVSRETF</sequence>
<dbReference type="GO" id="GO:0009295">
    <property type="term" value="C:nucleoid"/>
    <property type="evidence" value="ECO:0007669"/>
    <property type="project" value="UniProtKB-SubCell"/>
</dbReference>
<dbReference type="GO" id="GO:0003677">
    <property type="term" value="F:DNA binding"/>
    <property type="evidence" value="ECO:0007669"/>
    <property type="project" value="UniProtKB-KW"/>
</dbReference>
<reference evidence="7 8" key="1">
    <citation type="submission" date="2018-03" db="EMBL/GenBank/DDBJ databases">
        <title>Genome sequence of Moorella humiferrea DSM 23265.</title>
        <authorList>
            <person name="Poehlein A."/>
            <person name="Daniel R."/>
        </authorList>
    </citation>
    <scope>NUCLEOTIDE SEQUENCE [LARGE SCALE GENOMIC DNA]</scope>
    <source>
        <strain evidence="7 8">DSM 23265</strain>
    </source>
</reference>
<accession>A0A2T0AS73</accession>
<dbReference type="InterPro" id="IPR050336">
    <property type="entry name" value="Chromosome_partition/occlusion"/>
</dbReference>
<dbReference type="GO" id="GO:0007059">
    <property type="term" value="P:chromosome segregation"/>
    <property type="evidence" value="ECO:0007669"/>
    <property type="project" value="UniProtKB-KW"/>
</dbReference>
<dbReference type="GO" id="GO:0045881">
    <property type="term" value="P:positive regulation of sporulation resulting in formation of a cellular spore"/>
    <property type="evidence" value="ECO:0007669"/>
    <property type="project" value="TreeGrafter"/>
</dbReference>
<dbReference type="PANTHER" id="PTHR33375:SF1">
    <property type="entry name" value="CHROMOSOME-PARTITIONING PROTEIN PARB-RELATED"/>
    <property type="match status" value="1"/>
</dbReference>
<dbReference type="InterPro" id="IPR036086">
    <property type="entry name" value="ParB/Sulfiredoxin_sf"/>
</dbReference>
<dbReference type="Pfam" id="PF23552">
    <property type="entry name" value="ParB_C"/>
    <property type="match status" value="1"/>
</dbReference>
<comment type="subcellular location">
    <subcellularLocation>
        <location evidence="1">Cytoplasm</location>
        <location evidence="1">Nucleoid</location>
    </subcellularLocation>
</comment>
<dbReference type="InterPro" id="IPR004437">
    <property type="entry name" value="ParB/RepB/Spo0J"/>
</dbReference>
<dbReference type="Gene3D" id="3.90.1530.30">
    <property type="match status" value="1"/>
</dbReference>
<dbReference type="NCBIfam" id="TIGR00180">
    <property type="entry name" value="parB_part"/>
    <property type="match status" value="1"/>
</dbReference>
<dbReference type="Gene3D" id="1.10.10.2830">
    <property type="match status" value="1"/>
</dbReference>
<feature type="coiled-coil region" evidence="5">
    <location>
        <begin position="226"/>
        <end position="260"/>
    </location>
</feature>
<dbReference type="InterPro" id="IPR041468">
    <property type="entry name" value="HTH_ParB/Spo0J"/>
</dbReference>
<dbReference type="EMBL" id="PVXM01000025">
    <property type="protein sequence ID" value="PRR72918.1"/>
    <property type="molecule type" value="Genomic_DNA"/>
</dbReference>
<organism evidence="7 8">
    <name type="scientific">Neomoorella humiferrea</name>
    <dbReference type="NCBI Taxonomy" id="676965"/>
    <lineage>
        <taxon>Bacteria</taxon>
        <taxon>Bacillati</taxon>
        <taxon>Bacillota</taxon>
        <taxon>Clostridia</taxon>
        <taxon>Neomoorellales</taxon>
        <taxon>Neomoorellaceae</taxon>
        <taxon>Neomoorella</taxon>
    </lineage>
</organism>
<dbReference type="SUPFAM" id="SSF110849">
    <property type="entry name" value="ParB/Sulfiredoxin"/>
    <property type="match status" value="1"/>
</dbReference>
<evidence type="ECO:0000256" key="3">
    <source>
        <dbReference type="ARBA" id="ARBA00022829"/>
    </source>
</evidence>
<dbReference type="InterPro" id="IPR057240">
    <property type="entry name" value="ParB_dimer_C"/>
</dbReference>
<proteinExistence type="inferred from homology"/>
<dbReference type="InterPro" id="IPR003115">
    <property type="entry name" value="ParB_N"/>
</dbReference>
<dbReference type="PANTHER" id="PTHR33375">
    <property type="entry name" value="CHROMOSOME-PARTITIONING PROTEIN PARB-RELATED"/>
    <property type="match status" value="1"/>
</dbReference>
<evidence type="ECO:0000256" key="5">
    <source>
        <dbReference type="SAM" id="Coils"/>
    </source>
</evidence>
<dbReference type="RefSeq" id="WP_106005312.1">
    <property type="nucleotide sequence ID" value="NZ_CP136419.1"/>
</dbReference>
<keyword evidence="5" id="KW-0175">Coiled coil</keyword>
<dbReference type="OrthoDB" id="9802051at2"/>
<dbReference type="FunFam" id="1.10.10.2830:FF:000001">
    <property type="entry name" value="Chromosome partitioning protein ParB"/>
    <property type="match status" value="1"/>
</dbReference>
<evidence type="ECO:0000256" key="4">
    <source>
        <dbReference type="ARBA" id="ARBA00023125"/>
    </source>
</evidence>
<dbReference type="GO" id="GO:0005694">
    <property type="term" value="C:chromosome"/>
    <property type="evidence" value="ECO:0007669"/>
    <property type="project" value="TreeGrafter"/>
</dbReference>
<keyword evidence="4" id="KW-0238">DNA-binding</keyword>
<comment type="caution">
    <text evidence="7">The sequence shown here is derived from an EMBL/GenBank/DDBJ whole genome shotgun (WGS) entry which is preliminary data.</text>
</comment>
<keyword evidence="3" id="KW-0159">Chromosome partition</keyword>
<evidence type="ECO:0000259" key="6">
    <source>
        <dbReference type="SMART" id="SM00470"/>
    </source>
</evidence>
<dbReference type="SMART" id="SM00470">
    <property type="entry name" value="ParB"/>
    <property type="match status" value="1"/>
</dbReference>
<evidence type="ECO:0000256" key="2">
    <source>
        <dbReference type="ARBA" id="ARBA00006295"/>
    </source>
</evidence>
<keyword evidence="8" id="KW-1185">Reference proteome</keyword>
<evidence type="ECO:0000313" key="8">
    <source>
        <dbReference type="Proteomes" id="UP000238415"/>
    </source>
</evidence>
<protein>
    <submittedName>
        <fullName evidence="7">Chromosome-partitioning protein Spo0J</fullName>
    </submittedName>
</protein>
<evidence type="ECO:0000256" key="1">
    <source>
        <dbReference type="ARBA" id="ARBA00004453"/>
    </source>
</evidence>
<evidence type="ECO:0000313" key="7">
    <source>
        <dbReference type="EMBL" id="PRR72918.1"/>
    </source>
</evidence>
<dbReference type="Proteomes" id="UP000238415">
    <property type="component" value="Unassembled WGS sequence"/>
</dbReference>
<comment type="similarity">
    <text evidence="2">Belongs to the ParB family.</text>
</comment>
<dbReference type="Pfam" id="PF17762">
    <property type="entry name" value="HTH_ParB"/>
    <property type="match status" value="1"/>
</dbReference>
<dbReference type="SUPFAM" id="SSF109709">
    <property type="entry name" value="KorB DNA-binding domain-like"/>
    <property type="match status" value="1"/>
</dbReference>
<feature type="domain" description="ParB-like N-terminal" evidence="6">
    <location>
        <begin position="28"/>
        <end position="118"/>
    </location>
</feature>
<dbReference type="Pfam" id="PF02195">
    <property type="entry name" value="ParB_N"/>
    <property type="match status" value="1"/>
</dbReference>